<dbReference type="AlphaFoldDB" id="A0A2T6KDY2"/>
<name>A0A2T6KDY2_9RHOB</name>
<evidence type="ECO:0000313" key="3">
    <source>
        <dbReference type="Proteomes" id="UP000244523"/>
    </source>
</evidence>
<keyword evidence="3" id="KW-1185">Reference proteome</keyword>
<keyword evidence="1" id="KW-0472">Membrane</keyword>
<keyword evidence="1" id="KW-0812">Transmembrane</keyword>
<comment type="caution">
    <text evidence="2">The sequence shown here is derived from an EMBL/GenBank/DDBJ whole genome shotgun (WGS) entry which is preliminary data.</text>
</comment>
<reference evidence="2 3" key="1">
    <citation type="submission" date="2018-04" db="EMBL/GenBank/DDBJ databases">
        <title>Genomic Encyclopedia of Archaeal and Bacterial Type Strains, Phase II (KMG-II): from individual species to whole genera.</title>
        <authorList>
            <person name="Goeker M."/>
        </authorList>
    </citation>
    <scope>NUCLEOTIDE SEQUENCE [LARGE SCALE GENOMIC DNA]</scope>
    <source>
        <strain evidence="2 3">DSM 29955</strain>
    </source>
</reference>
<accession>A0A2T6KDY2</accession>
<gene>
    <name evidence="2" type="ORF">C8N45_108166</name>
</gene>
<evidence type="ECO:0000313" key="2">
    <source>
        <dbReference type="EMBL" id="PUB13244.1"/>
    </source>
</evidence>
<organism evidence="2 3">
    <name type="scientific">Yoonia sediminilitoris</name>
    <dbReference type="NCBI Taxonomy" id="1286148"/>
    <lineage>
        <taxon>Bacteria</taxon>
        <taxon>Pseudomonadati</taxon>
        <taxon>Pseudomonadota</taxon>
        <taxon>Alphaproteobacteria</taxon>
        <taxon>Rhodobacterales</taxon>
        <taxon>Paracoccaceae</taxon>
        <taxon>Yoonia</taxon>
    </lineage>
</organism>
<feature type="transmembrane region" description="Helical" evidence="1">
    <location>
        <begin position="44"/>
        <end position="77"/>
    </location>
</feature>
<dbReference type="OrthoDB" id="7652304at2"/>
<evidence type="ECO:0000256" key="1">
    <source>
        <dbReference type="SAM" id="Phobius"/>
    </source>
</evidence>
<protein>
    <submittedName>
        <fullName evidence="2">Uncharacterized protein</fullName>
    </submittedName>
</protein>
<sequence>MLGFLIAAVAGYLTPQLEDSVGDPIVKMLRRYMAVDPGEKRLVTFMVLLLAVAVLAIFAHSGSPFWLILGAIVGYFGPRLFNAGKKQIDAGNGKP</sequence>
<proteinExistence type="predicted"/>
<keyword evidence="1" id="KW-1133">Transmembrane helix</keyword>
<dbReference type="RefSeq" id="WP_133175992.1">
    <property type="nucleotide sequence ID" value="NZ_QBUD01000008.1"/>
</dbReference>
<dbReference type="Proteomes" id="UP000244523">
    <property type="component" value="Unassembled WGS sequence"/>
</dbReference>
<dbReference type="EMBL" id="QBUD01000008">
    <property type="protein sequence ID" value="PUB13244.1"/>
    <property type="molecule type" value="Genomic_DNA"/>
</dbReference>